<comment type="catalytic activity">
    <reaction evidence="8">
        <text>L-threonyl-[protein] + ATP = O-phospho-L-threonyl-[protein] + ADP + H(+)</text>
        <dbReference type="Rhea" id="RHEA:46608"/>
        <dbReference type="Rhea" id="RHEA-COMP:11060"/>
        <dbReference type="Rhea" id="RHEA-COMP:11605"/>
        <dbReference type="ChEBI" id="CHEBI:15378"/>
        <dbReference type="ChEBI" id="CHEBI:30013"/>
        <dbReference type="ChEBI" id="CHEBI:30616"/>
        <dbReference type="ChEBI" id="CHEBI:61977"/>
        <dbReference type="ChEBI" id="CHEBI:456216"/>
        <dbReference type="EC" id="2.7.11.1"/>
    </reaction>
</comment>
<dbReference type="PROSITE" id="PS00108">
    <property type="entry name" value="PROTEIN_KINASE_ST"/>
    <property type="match status" value="1"/>
</dbReference>
<feature type="compositionally biased region" description="Polar residues" evidence="11">
    <location>
        <begin position="492"/>
        <end position="510"/>
    </location>
</feature>
<dbReference type="InterPro" id="IPR050629">
    <property type="entry name" value="STE20/SPS1-PAK"/>
</dbReference>
<dbReference type="FunFam" id="1.10.510.10:FF:000499">
    <property type="entry name" value="Serine/threonine-protein kinase KIC1"/>
    <property type="match status" value="1"/>
</dbReference>
<evidence type="ECO:0000256" key="11">
    <source>
        <dbReference type="SAM" id="MobiDB-lite"/>
    </source>
</evidence>
<evidence type="ECO:0000256" key="8">
    <source>
        <dbReference type="ARBA" id="ARBA00047899"/>
    </source>
</evidence>
<dbReference type="SUPFAM" id="SSF56112">
    <property type="entry name" value="Protein kinase-like (PK-like)"/>
    <property type="match status" value="1"/>
</dbReference>
<dbReference type="PROSITE" id="PS50011">
    <property type="entry name" value="PROTEIN_KINASE_DOM"/>
    <property type="match status" value="1"/>
</dbReference>
<comment type="catalytic activity">
    <reaction evidence="9">
        <text>L-seryl-[protein] + ATP = O-phospho-L-seryl-[protein] + ADP + H(+)</text>
        <dbReference type="Rhea" id="RHEA:17989"/>
        <dbReference type="Rhea" id="RHEA-COMP:9863"/>
        <dbReference type="Rhea" id="RHEA-COMP:11604"/>
        <dbReference type="ChEBI" id="CHEBI:15378"/>
        <dbReference type="ChEBI" id="CHEBI:29999"/>
        <dbReference type="ChEBI" id="CHEBI:30616"/>
        <dbReference type="ChEBI" id="CHEBI:83421"/>
        <dbReference type="ChEBI" id="CHEBI:456216"/>
        <dbReference type="EC" id="2.7.11.1"/>
    </reaction>
</comment>
<dbReference type="GO" id="GO:0030447">
    <property type="term" value="P:filamentous growth"/>
    <property type="evidence" value="ECO:0007669"/>
    <property type="project" value="UniProtKB-ARBA"/>
</dbReference>
<keyword evidence="4" id="KW-0808">Transferase</keyword>
<dbReference type="GO" id="GO:0004674">
    <property type="term" value="F:protein serine/threonine kinase activity"/>
    <property type="evidence" value="ECO:0007669"/>
    <property type="project" value="UniProtKB-KW"/>
</dbReference>
<dbReference type="PANTHER" id="PTHR48012">
    <property type="entry name" value="STERILE20-LIKE KINASE, ISOFORM B-RELATED"/>
    <property type="match status" value="1"/>
</dbReference>
<dbReference type="Gene3D" id="1.10.510.10">
    <property type="entry name" value="Transferase(Phosphotransferase) domain 1"/>
    <property type="match status" value="1"/>
</dbReference>
<protein>
    <recommendedName>
        <fullName evidence="2">non-specific serine/threonine protein kinase</fullName>
        <ecNumber evidence="2">2.7.11.1</ecNumber>
    </recommendedName>
</protein>
<evidence type="ECO:0000256" key="1">
    <source>
        <dbReference type="ARBA" id="ARBA00008874"/>
    </source>
</evidence>
<dbReference type="Proteomes" id="UP000738402">
    <property type="component" value="Unassembled WGS sequence"/>
</dbReference>
<evidence type="ECO:0000259" key="12">
    <source>
        <dbReference type="PROSITE" id="PS50011"/>
    </source>
</evidence>
<evidence type="ECO:0000256" key="3">
    <source>
        <dbReference type="ARBA" id="ARBA00022527"/>
    </source>
</evidence>
<feature type="compositionally biased region" description="Low complexity" evidence="11">
    <location>
        <begin position="378"/>
        <end position="390"/>
    </location>
</feature>
<dbReference type="SMART" id="SM00220">
    <property type="entry name" value="S_TKc"/>
    <property type="match status" value="1"/>
</dbReference>
<evidence type="ECO:0000256" key="10">
    <source>
        <dbReference type="PROSITE-ProRule" id="PRU10141"/>
    </source>
</evidence>
<keyword evidence="3" id="KW-0723">Serine/threonine-protein kinase</keyword>
<feature type="binding site" evidence="10">
    <location>
        <position position="37"/>
    </location>
    <ligand>
        <name>ATP</name>
        <dbReference type="ChEBI" id="CHEBI:30616"/>
    </ligand>
</feature>
<evidence type="ECO:0000256" key="5">
    <source>
        <dbReference type="ARBA" id="ARBA00022741"/>
    </source>
</evidence>
<dbReference type="EC" id="2.7.11.1" evidence="2"/>
<dbReference type="EMBL" id="JAHLUH010000018">
    <property type="protein sequence ID" value="KAG7724240.1"/>
    <property type="molecule type" value="Genomic_DNA"/>
</dbReference>
<feature type="domain" description="Protein kinase" evidence="12">
    <location>
        <begin position="8"/>
        <end position="261"/>
    </location>
</feature>
<feature type="compositionally biased region" description="Polar residues" evidence="11">
    <location>
        <begin position="444"/>
        <end position="454"/>
    </location>
</feature>
<dbReference type="InterPro" id="IPR017441">
    <property type="entry name" value="Protein_kinase_ATP_BS"/>
</dbReference>
<accession>A0AAN6HYN6</accession>
<evidence type="ECO:0000256" key="9">
    <source>
        <dbReference type="ARBA" id="ARBA00048679"/>
    </source>
</evidence>
<dbReference type="InterPro" id="IPR000719">
    <property type="entry name" value="Prot_kinase_dom"/>
</dbReference>
<evidence type="ECO:0000313" key="14">
    <source>
        <dbReference type="Proteomes" id="UP000738402"/>
    </source>
</evidence>
<evidence type="ECO:0000256" key="4">
    <source>
        <dbReference type="ARBA" id="ARBA00022679"/>
    </source>
</evidence>
<dbReference type="GO" id="GO:0005737">
    <property type="term" value="C:cytoplasm"/>
    <property type="evidence" value="ECO:0007669"/>
    <property type="project" value="TreeGrafter"/>
</dbReference>
<feature type="compositionally biased region" description="Polar residues" evidence="11">
    <location>
        <begin position="367"/>
        <end position="377"/>
    </location>
</feature>
<dbReference type="InterPro" id="IPR008271">
    <property type="entry name" value="Ser/Thr_kinase_AS"/>
</dbReference>
<dbReference type="Pfam" id="PF00069">
    <property type="entry name" value="Pkinase"/>
    <property type="match status" value="1"/>
</dbReference>
<evidence type="ECO:0000313" key="13">
    <source>
        <dbReference type="EMBL" id="KAG7724240.1"/>
    </source>
</evidence>
<dbReference type="AlphaFoldDB" id="A0AAN6HYN6"/>
<organism evidence="13 14">
    <name type="scientific">Ogataea haglerorum</name>
    <dbReference type="NCBI Taxonomy" id="1937702"/>
    <lineage>
        <taxon>Eukaryota</taxon>
        <taxon>Fungi</taxon>
        <taxon>Dikarya</taxon>
        <taxon>Ascomycota</taxon>
        <taxon>Saccharomycotina</taxon>
        <taxon>Pichiomycetes</taxon>
        <taxon>Pichiales</taxon>
        <taxon>Pichiaceae</taxon>
        <taxon>Ogataea</taxon>
    </lineage>
</organism>
<name>A0AAN6HYN6_9ASCO</name>
<keyword evidence="6" id="KW-0418">Kinase</keyword>
<feature type="region of interest" description="Disordered" evidence="11">
    <location>
        <begin position="367"/>
        <end position="390"/>
    </location>
</feature>
<feature type="region of interest" description="Disordered" evidence="11">
    <location>
        <begin position="432"/>
        <end position="538"/>
    </location>
</feature>
<keyword evidence="7 10" id="KW-0067">ATP-binding</keyword>
<dbReference type="PROSITE" id="PS00107">
    <property type="entry name" value="PROTEIN_KINASE_ATP"/>
    <property type="match status" value="1"/>
</dbReference>
<comment type="caution">
    <text evidence="13">The sequence shown here is derived from an EMBL/GenBank/DDBJ whole genome shotgun (WGS) entry which is preliminary data.</text>
</comment>
<evidence type="ECO:0000256" key="6">
    <source>
        <dbReference type="ARBA" id="ARBA00022777"/>
    </source>
</evidence>
<keyword evidence="5 10" id="KW-0547">Nucleotide-binding</keyword>
<evidence type="ECO:0000256" key="7">
    <source>
        <dbReference type="ARBA" id="ARBA00022840"/>
    </source>
</evidence>
<feature type="compositionally biased region" description="Polar residues" evidence="11">
    <location>
        <begin position="466"/>
        <end position="481"/>
    </location>
</feature>
<dbReference type="InterPro" id="IPR011009">
    <property type="entry name" value="Kinase-like_dom_sf"/>
</dbReference>
<reference evidence="13" key="1">
    <citation type="journal article" date="2021" name="G3 (Bethesda)">
        <title>Genomic diversity, chromosomal rearrangements, and interspecies hybridization in the ogataea polymorpha species complex.</title>
        <authorList>
            <person name="Hanson S.J."/>
            <person name="Cinneide E.O."/>
            <person name="Salzberg L.I."/>
            <person name="Wolfe K.H."/>
            <person name="McGowan J."/>
            <person name="Fitzpatrick D.A."/>
            <person name="Matlin K."/>
        </authorList>
    </citation>
    <scope>NUCLEOTIDE SEQUENCE</scope>
    <source>
        <strain evidence="13">83-405-1</strain>
    </source>
</reference>
<proteinExistence type="inferred from homology"/>
<gene>
    <name evidence="13" type="ORF">KL933_004991</name>
</gene>
<dbReference type="PANTHER" id="PTHR48012:SF10">
    <property type="entry name" value="FI20177P1"/>
    <property type="match status" value="1"/>
</dbReference>
<evidence type="ECO:0000256" key="2">
    <source>
        <dbReference type="ARBA" id="ARBA00012513"/>
    </source>
</evidence>
<sequence length="681" mass="74937">MSDTTSQFKKLEVIGRGKFGTVYKGLRLDTKELVAIKILNLDTPEEEVKDVQQEIQFLSQLKSVPNVTRYYGSYLHGHKLWIIMDYCAGGSVRTLLRPGPLEEKYISVIVREVLLALQFIHQLGVIHRDIKAANILIQKDGKVQLCDFGVAGQLTTSAMKRTTMVGTPYWMAPEVIMEGADYNEKADIWSLGITIYELATGNPPYSDKDAMRAMQLLTQHEPPRLEGRQFSANLKEQVAICLEEKPELRPSAEELQKSKLVKAYRAVPTASLKEVISRYLLWRDSRPSRESVYYEDAESISEESEVKWDFNSLKSAEYMIENEISQESVPPPGAPPQYAAVPQDTDDYTINPTFRLGTMQTTMRAGTQSTAATTLRNTAKSAAPSSTTAPKSLLKLFEQDEPDETLPSPAAEVPAVPNVPIEIPSLDTLPETAAQEPRPRAPTVSRQESPTTPVQAEEPASRRMEASSTGLSSLGNRTPSPQRLPHMKPLPSSASQQPLLQPINSKTPSQSVPPGPQTAPALSNNEYQEMKPEPGSLSRVRSQMRLQMPVPMLHSQLMDDKATAASPDTLNQFGVNINLASTAPLAMTPVTEKTNMELGATPERDSAESVRPQGYFEERARETEEHEKVSLAGRLDGLTLEVGPGVLESGDKDVLVADFVGLVSKFGSVLEAIIAELSEAK</sequence>
<dbReference type="GO" id="GO:0005524">
    <property type="term" value="F:ATP binding"/>
    <property type="evidence" value="ECO:0007669"/>
    <property type="project" value="UniProtKB-UniRule"/>
</dbReference>
<comment type="similarity">
    <text evidence="1">Belongs to the protein kinase superfamily. STE Ser/Thr protein kinase family. STE20 subfamily.</text>
</comment>